<gene>
    <name evidence="4" type="ORF">MNOR_LOCUS37312</name>
</gene>
<dbReference type="Gene3D" id="3.30.70.270">
    <property type="match status" value="2"/>
</dbReference>
<dbReference type="InterPro" id="IPR043502">
    <property type="entry name" value="DNA/RNA_pol_sf"/>
</dbReference>
<dbReference type="GO" id="GO:0003964">
    <property type="term" value="F:RNA-directed DNA polymerase activity"/>
    <property type="evidence" value="ECO:0007669"/>
    <property type="project" value="UniProtKB-EC"/>
</dbReference>
<dbReference type="CDD" id="cd01647">
    <property type="entry name" value="RT_LTR"/>
    <property type="match status" value="1"/>
</dbReference>
<comment type="caution">
    <text evidence="4">The sequence shown here is derived from an EMBL/GenBank/DDBJ whole genome shotgun (WGS) entry which is preliminary data.</text>
</comment>
<name>A0AAV2SIX2_MEGNR</name>
<dbReference type="InterPro" id="IPR050951">
    <property type="entry name" value="Retrovirus_Pol_polyprotein"/>
</dbReference>
<dbReference type="InterPro" id="IPR000477">
    <property type="entry name" value="RT_dom"/>
</dbReference>
<protein>
    <recommendedName>
        <fullName evidence="1">RNA-directed DNA polymerase</fullName>
        <ecNumber evidence="1">2.7.7.49</ecNumber>
    </recommendedName>
</protein>
<organism evidence="4 5">
    <name type="scientific">Meganyctiphanes norvegica</name>
    <name type="common">Northern krill</name>
    <name type="synonym">Thysanopoda norvegica</name>
    <dbReference type="NCBI Taxonomy" id="48144"/>
    <lineage>
        <taxon>Eukaryota</taxon>
        <taxon>Metazoa</taxon>
        <taxon>Ecdysozoa</taxon>
        <taxon>Arthropoda</taxon>
        <taxon>Crustacea</taxon>
        <taxon>Multicrustacea</taxon>
        <taxon>Malacostraca</taxon>
        <taxon>Eumalacostraca</taxon>
        <taxon>Eucarida</taxon>
        <taxon>Euphausiacea</taxon>
        <taxon>Euphausiidae</taxon>
        <taxon>Meganyctiphanes</taxon>
    </lineage>
</organism>
<dbReference type="AlphaFoldDB" id="A0AAV2SIX2"/>
<evidence type="ECO:0000256" key="1">
    <source>
        <dbReference type="ARBA" id="ARBA00012493"/>
    </source>
</evidence>
<sequence>MKLADGSHSQKASFSTHLSLARADNPSTTKTFEVMVLEGPSVILGRTAIKYFWPKIYNDLLAAAGSTRKAASLIPSHPKEVLDNMIASLSTQTTSIAPAAPSPVTDAEAQVTSSSSDDFTQAEGEQHCLQICQKYPSLFDGQLGEFKGVTARIHLKEGHEKFLRVMPPAKVPYGIQEEYKKKLNKLMETHKRVDGIKLRCASQLVPVLRRGDKSKLRLCVNYKFTLNDHIEDEPYMFPTCNEQLEKLRGQMYTVLDMEGAFNQIVVDTNTGELLTVATPEGYAQPTRLPFGIKTAPKIFQSNMDKLIHGMDGKSPVPATACIVDDICITGATPQEHFNNVNELLSRLDSAGLKLNAAKCKFYQHQVKFLGKIIDKDGQHVDQDTVAAIVNMPPPTDEKTLSSFLGHMSWIGKHIPDIRTARAPLDALLKKEEKFIWTEQHSQAFEQCKKMASSAATLAHYDDNLPLVLTTDASPVGLGACLSHKVEEDGKTFLKPLYYASCSLKASEKNYAQVDREGLAVFWATKYFRQFLQCRSFELHTDCSALKRIFGPKNDLGGCASSRLNRWAAALSGFDFQVVHIKGTSNRVCDSLSRLPSPHTDTYQLSAMSVCSSVSCLAQLP</sequence>
<feature type="non-terminal residue" evidence="4">
    <location>
        <position position="620"/>
    </location>
</feature>
<evidence type="ECO:0000256" key="2">
    <source>
        <dbReference type="ARBA" id="ARBA00023268"/>
    </source>
</evidence>
<dbReference type="PANTHER" id="PTHR37984:SF5">
    <property type="entry name" value="PROTEIN NYNRIN-LIKE"/>
    <property type="match status" value="1"/>
</dbReference>
<dbReference type="EC" id="2.7.7.49" evidence="1"/>
<dbReference type="PROSITE" id="PS50878">
    <property type="entry name" value="RT_POL"/>
    <property type="match status" value="1"/>
</dbReference>
<keyword evidence="2" id="KW-0511">Multifunctional enzyme</keyword>
<dbReference type="PANTHER" id="PTHR37984">
    <property type="entry name" value="PROTEIN CBG26694"/>
    <property type="match status" value="1"/>
</dbReference>
<dbReference type="SUPFAM" id="SSF56672">
    <property type="entry name" value="DNA/RNA polymerases"/>
    <property type="match status" value="1"/>
</dbReference>
<dbReference type="Pfam" id="PF00078">
    <property type="entry name" value="RVT_1"/>
    <property type="match status" value="1"/>
</dbReference>
<keyword evidence="5" id="KW-1185">Reference proteome</keyword>
<dbReference type="Proteomes" id="UP001497623">
    <property type="component" value="Unassembled WGS sequence"/>
</dbReference>
<evidence type="ECO:0000313" key="4">
    <source>
        <dbReference type="EMBL" id="CAL4197700.1"/>
    </source>
</evidence>
<dbReference type="Pfam" id="PF17919">
    <property type="entry name" value="RT_RNaseH_2"/>
    <property type="match status" value="1"/>
</dbReference>
<dbReference type="EMBL" id="CAXKWB010074132">
    <property type="protein sequence ID" value="CAL4197700.1"/>
    <property type="molecule type" value="Genomic_DNA"/>
</dbReference>
<dbReference type="CDD" id="cd09274">
    <property type="entry name" value="RNase_HI_RT_Ty3"/>
    <property type="match status" value="1"/>
</dbReference>
<accession>A0AAV2SIX2</accession>
<evidence type="ECO:0000313" key="5">
    <source>
        <dbReference type="Proteomes" id="UP001497623"/>
    </source>
</evidence>
<feature type="domain" description="Reverse transcriptase" evidence="3">
    <location>
        <begin position="177"/>
        <end position="373"/>
    </location>
</feature>
<dbReference type="Gene3D" id="3.10.10.10">
    <property type="entry name" value="HIV Type 1 Reverse Transcriptase, subunit A, domain 1"/>
    <property type="match status" value="1"/>
</dbReference>
<evidence type="ECO:0000259" key="3">
    <source>
        <dbReference type="PROSITE" id="PS50878"/>
    </source>
</evidence>
<dbReference type="FunFam" id="3.30.70.270:FF:000020">
    <property type="entry name" value="Transposon Tf2-6 polyprotein-like Protein"/>
    <property type="match status" value="1"/>
</dbReference>
<dbReference type="InterPro" id="IPR043128">
    <property type="entry name" value="Rev_trsase/Diguanyl_cyclase"/>
</dbReference>
<dbReference type="InterPro" id="IPR041577">
    <property type="entry name" value="RT_RNaseH_2"/>
</dbReference>
<reference evidence="4 5" key="1">
    <citation type="submission" date="2024-05" db="EMBL/GenBank/DDBJ databases">
        <authorList>
            <person name="Wallberg A."/>
        </authorList>
    </citation>
    <scope>NUCLEOTIDE SEQUENCE [LARGE SCALE GENOMIC DNA]</scope>
</reference>
<proteinExistence type="predicted"/>